<dbReference type="AlphaFoldDB" id="A0A4R0P8G3"/>
<evidence type="ECO:0000313" key="2">
    <source>
        <dbReference type="Proteomes" id="UP000291301"/>
    </source>
</evidence>
<dbReference type="SUPFAM" id="SSF54637">
    <property type="entry name" value="Thioesterase/thiol ester dehydrase-isomerase"/>
    <property type="match status" value="1"/>
</dbReference>
<organism evidence="1 2">
    <name type="scientific">Oricola cellulosilytica</name>
    <dbReference type="NCBI Taxonomy" id="1429082"/>
    <lineage>
        <taxon>Bacteria</taxon>
        <taxon>Pseudomonadati</taxon>
        <taxon>Pseudomonadota</taxon>
        <taxon>Alphaproteobacteria</taxon>
        <taxon>Hyphomicrobiales</taxon>
        <taxon>Ahrensiaceae</taxon>
        <taxon>Oricola</taxon>
    </lineage>
</organism>
<name>A0A4R0P8G3_9HYPH</name>
<evidence type="ECO:0000313" key="1">
    <source>
        <dbReference type="EMBL" id="TCD11856.1"/>
    </source>
</evidence>
<accession>A0A4R0P8G3</accession>
<dbReference type="RefSeq" id="WP_131570850.1">
    <property type="nucleotide sequence ID" value="NZ_JAINFK010000007.1"/>
</dbReference>
<dbReference type="Proteomes" id="UP000291301">
    <property type="component" value="Unassembled WGS sequence"/>
</dbReference>
<dbReference type="EMBL" id="SJST01000008">
    <property type="protein sequence ID" value="TCD11856.1"/>
    <property type="molecule type" value="Genomic_DNA"/>
</dbReference>
<protein>
    <submittedName>
        <fullName evidence="1">Acyl-CoA thioesterase</fullName>
    </submittedName>
</protein>
<sequence length="134" mass="15232">MAFTVRQKVLFRHCDPAGIVFFPRYFEMINDIAEAWFSESLNAPWQEMHRNNGVPTAQIEVAFKAPSRHGDMLEITLTPQKIGATSVSLEFVAAGADGVRFIARSTLVYINAHGRPERWPDELRERITREIGES</sequence>
<keyword evidence="2" id="KW-1185">Reference proteome</keyword>
<comment type="caution">
    <text evidence="1">The sequence shown here is derived from an EMBL/GenBank/DDBJ whole genome shotgun (WGS) entry which is preliminary data.</text>
</comment>
<dbReference type="Pfam" id="PF13279">
    <property type="entry name" value="4HBT_2"/>
    <property type="match status" value="1"/>
</dbReference>
<gene>
    <name evidence="1" type="ORF">E0D97_16095</name>
</gene>
<proteinExistence type="predicted"/>
<reference evidence="1 2" key="1">
    <citation type="journal article" date="2015" name="Antonie Van Leeuwenhoek">
        <title>Oricola cellulosilytica gen. nov., sp. nov., a cellulose-degrading bacterium of the family Phyllobacteriaceae isolated from surface seashore water, and emended descriptions of Mesorhizobium loti and Phyllobacterium myrsinacearum.</title>
        <authorList>
            <person name="Hameed A."/>
            <person name="Shahina M."/>
            <person name="Lai W.A."/>
            <person name="Lin S.Y."/>
            <person name="Young L.S."/>
            <person name="Liu Y.C."/>
            <person name="Hsu Y.H."/>
            <person name="Young C.C."/>
        </authorList>
    </citation>
    <scope>NUCLEOTIDE SEQUENCE [LARGE SCALE GENOMIC DNA]</scope>
    <source>
        <strain evidence="1 2">KCTC 52183</strain>
    </source>
</reference>
<dbReference type="Gene3D" id="3.10.129.10">
    <property type="entry name" value="Hotdog Thioesterase"/>
    <property type="match status" value="1"/>
</dbReference>
<dbReference type="InterPro" id="IPR029069">
    <property type="entry name" value="HotDog_dom_sf"/>
</dbReference>
<dbReference type="CDD" id="cd00586">
    <property type="entry name" value="4HBT"/>
    <property type="match status" value="1"/>
</dbReference>
<dbReference type="OrthoDB" id="7204167at2"/>